<dbReference type="EMBL" id="LDZY01000005">
    <property type="protein sequence ID" value="KLU66294.1"/>
    <property type="molecule type" value="Genomic_DNA"/>
</dbReference>
<sequence length="218" mass="21774">MKSTPNYGLQQPEPNDTIDLVTLETNNMNVIDAQMKANANAVVAAQTAANGSVPQSKLGAAGGVATLDSNGNVPVSQLGNVPLPANATSSATGLVEVAAAPVSGAPVASSQVASAKEMQITSTSAQTIASYTPAANGNFEARVSFRVVIAATNVTITIGYTSVGGAQTYTALNAQACPVGEYSIVPFSFNAIAGQPITIKVTASVANQIYASGGITGV</sequence>
<evidence type="ECO:0000313" key="1">
    <source>
        <dbReference type="EMBL" id="KLU66294.1"/>
    </source>
</evidence>
<dbReference type="Proteomes" id="UP000036356">
    <property type="component" value="Unassembled WGS sequence"/>
</dbReference>
<dbReference type="PATRIC" id="fig|476652.3.peg.1750"/>
<gene>
    <name evidence="1" type="ORF">DEAC_c16930</name>
</gene>
<dbReference type="RefSeq" id="WP_047809578.1">
    <property type="nucleotide sequence ID" value="NZ_LDZY01000005.1"/>
</dbReference>
<organism evidence="1 2">
    <name type="scientific">Desulfosporosinus acididurans</name>
    <dbReference type="NCBI Taxonomy" id="476652"/>
    <lineage>
        <taxon>Bacteria</taxon>
        <taxon>Bacillati</taxon>
        <taxon>Bacillota</taxon>
        <taxon>Clostridia</taxon>
        <taxon>Eubacteriales</taxon>
        <taxon>Desulfitobacteriaceae</taxon>
        <taxon>Desulfosporosinus</taxon>
    </lineage>
</organism>
<dbReference type="STRING" id="476652.DEAC_c16930"/>
<reference evidence="1 2" key="1">
    <citation type="submission" date="2015-06" db="EMBL/GenBank/DDBJ databases">
        <title>Draft genome of the moderately acidophilic sulfate reducer Candidatus Desulfosporosinus acididurans strain M1.</title>
        <authorList>
            <person name="Poehlein A."/>
            <person name="Petzsch P."/>
            <person name="Johnson B.D."/>
            <person name="Schloemann M."/>
            <person name="Daniel R."/>
            <person name="Muehling M."/>
        </authorList>
    </citation>
    <scope>NUCLEOTIDE SEQUENCE [LARGE SCALE GENOMIC DNA]</scope>
    <source>
        <strain evidence="1 2">M1</strain>
    </source>
</reference>
<evidence type="ECO:0000313" key="2">
    <source>
        <dbReference type="Proteomes" id="UP000036356"/>
    </source>
</evidence>
<dbReference type="AlphaFoldDB" id="A0A0J1FS35"/>
<comment type="caution">
    <text evidence="1">The sequence shown here is derived from an EMBL/GenBank/DDBJ whole genome shotgun (WGS) entry which is preliminary data.</text>
</comment>
<proteinExistence type="predicted"/>
<keyword evidence="2" id="KW-1185">Reference proteome</keyword>
<protein>
    <submittedName>
        <fullName evidence="1">Uncharacterized protein</fullName>
    </submittedName>
</protein>
<name>A0A0J1FS35_9FIRM</name>
<accession>A0A0J1FS35</accession>